<dbReference type="AlphaFoldDB" id="A0A7W0BZC2"/>
<proteinExistence type="predicted"/>
<gene>
    <name evidence="1" type="ORF">HNR31_002682</name>
</gene>
<comment type="caution">
    <text evidence="1">The sequence shown here is derived from an EMBL/GenBank/DDBJ whole genome shotgun (WGS) entry which is preliminary data.</text>
</comment>
<evidence type="ECO:0000313" key="2">
    <source>
        <dbReference type="Proteomes" id="UP000523087"/>
    </source>
</evidence>
<protein>
    <submittedName>
        <fullName evidence="1">Uncharacterized protein</fullName>
    </submittedName>
</protein>
<keyword evidence="2" id="KW-1185">Reference proteome</keyword>
<accession>A0A7W0BZC2</accession>
<name>A0A7W0BZC2_9BACL</name>
<organism evidence="1 2">
    <name type="scientific">Thermaerobacillus caldiproteolyticus</name>
    <dbReference type="NCBI Taxonomy" id="247480"/>
    <lineage>
        <taxon>Bacteria</taxon>
        <taxon>Bacillati</taxon>
        <taxon>Bacillota</taxon>
        <taxon>Bacilli</taxon>
        <taxon>Bacillales</taxon>
        <taxon>Anoxybacillaceae</taxon>
        <taxon>Thermaerobacillus</taxon>
    </lineage>
</organism>
<dbReference type="Proteomes" id="UP000523087">
    <property type="component" value="Unassembled WGS sequence"/>
</dbReference>
<reference evidence="1 2" key="1">
    <citation type="submission" date="2020-07" db="EMBL/GenBank/DDBJ databases">
        <title>Genomic Encyclopedia of Type Strains, Phase IV (KMG-IV): sequencing the most valuable type-strain genomes for metagenomic binning, comparative biology and taxonomic classification.</title>
        <authorList>
            <person name="Goeker M."/>
        </authorList>
    </citation>
    <scope>NUCLEOTIDE SEQUENCE [LARGE SCALE GENOMIC DNA]</scope>
    <source>
        <strain evidence="1 2">DSM 15730</strain>
    </source>
</reference>
<evidence type="ECO:0000313" key="1">
    <source>
        <dbReference type="EMBL" id="MBA2875888.1"/>
    </source>
</evidence>
<dbReference type="EMBL" id="JACDUT010000008">
    <property type="protein sequence ID" value="MBA2875888.1"/>
    <property type="molecule type" value="Genomic_DNA"/>
</dbReference>
<sequence>MHGHGYFFYRSLYHFSDAFLPHQFFLAYNEFETHCDTYSSEMRTNIHLWRMFLSSMEADIVFSSIGVINTIQRMRLKSLQP</sequence>